<keyword evidence="3" id="KW-1185">Reference proteome</keyword>
<protein>
    <submittedName>
        <fullName evidence="2">Uncharacterized protein</fullName>
    </submittedName>
</protein>
<organism evidence="2 3">
    <name type="scientific">Brassica carinata</name>
    <name type="common">Ethiopian mustard</name>
    <name type="synonym">Abyssinian cabbage</name>
    <dbReference type="NCBI Taxonomy" id="52824"/>
    <lineage>
        <taxon>Eukaryota</taxon>
        <taxon>Viridiplantae</taxon>
        <taxon>Streptophyta</taxon>
        <taxon>Embryophyta</taxon>
        <taxon>Tracheophyta</taxon>
        <taxon>Spermatophyta</taxon>
        <taxon>Magnoliopsida</taxon>
        <taxon>eudicotyledons</taxon>
        <taxon>Gunneridae</taxon>
        <taxon>Pentapetalae</taxon>
        <taxon>rosids</taxon>
        <taxon>malvids</taxon>
        <taxon>Brassicales</taxon>
        <taxon>Brassicaceae</taxon>
        <taxon>Brassiceae</taxon>
        <taxon>Brassica</taxon>
    </lineage>
</organism>
<dbReference type="OrthoDB" id="1027209at2759"/>
<dbReference type="Proteomes" id="UP000886595">
    <property type="component" value="Unassembled WGS sequence"/>
</dbReference>
<evidence type="ECO:0000313" key="2">
    <source>
        <dbReference type="EMBL" id="KAG2262496.1"/>
    </source>
</evidence>
<dbReference type="AlphaFoldDB" id="A0A8X7Q2J3"/>
<feature type="signal peptide" evidence="1">
    <location>
        <begin position="1"/>
        <end position="26"/>
    </location>
</feature>
<feature type="chain" id="PRO_5036481304" evidence="1">
    <location>
        <begin position="27"/>
        <end position="81"/>
    </location>
</feature>
<keyword evidence="1" id="KW-0732">Signal</keyword>
<evidence type="ECO:0000256" key="1">
    <source>
        <dbReference type="SAM" id="SignalP"/>
    </source>
</evidence>
<evidence type="ECO:0000313" key="3">
    <source>
        <dbReference type="Proteomes" id="UP000886595"/>
    </source>
</evidence>
<dbReference type="EMBL" id="JAAMPC010000014">
    <property type="protein sequence ID" value="KAG2262496.1"/>
    <property type="molecule type" value="Genomic_DNA"/>
</dbReference>
<comment type="caution">
    <text evidence="2">The sequence shown here is derived from an EMBL/GenBank/DDBJ whole genome shotgun (WGS) entry which is preliminary data.</text>
</comment>
<proteinExistence type="predicted"/>
<name>A0A8X7Q2J3_BRACI</name>
<gene>
    <name evidence="2" type="ORF">Bca52824_069575</name>
</gene>
<reference evidence="2 3" key="1">
    <citation type="submission" date="2020-02" db="EMBL/GenBank/DDBJ databases">
        <authorList>
            <person name="Ma Q."/>
            <person name="Huang Y."/>
            <person name="Song X."/>
            <person name="Pei D."/>
        </authorList>
    </citation>
    <scope>NUCLEOTIDE SEQUENCE [LARGE SCALE GENOMIC DNA]</scope>
    <source>
        <strain evidence="2">Sxm20200214</strain>
        <tissue evidence="2">Leaf</tissue>
    </source>
</reference>
<sequence length="81" mass="9011">MAFSINNVRFLLIVATVLVIVVASVAVEAFSDDSQVKQDSAKTDMIWEDVFHDDYGDWSPTPIVRRGNPAPIVRDITRPPP</sequence>
<accession>A0A8X7Q2J3</accession>